<dbReference type="EMBL" id="VFPM01000002">
    <property type="protein sequence ID" value="TQM61751.1"/>
    <property type="molecule type" value="Genomic_DNA"/>
</dbReference>
<keyword evidence="1" id="KW-0805">Transcription regulation</keyword>
<proteinExistence type="predicted"/>
<dbReference type="OrthoDB" id="9796019at2"/>
<dbReference type="PROSITE" id="PS50977">
    <property type="entry name" value="HTH_TETR_2"/>
    <property type="match status" value="1"/>
</dbReference>
<dbReference type="InterPro" id="IPR050109">
    <property type="entry name" value="HTH-type_TetR-like_transc_reg"/>
</dbReference>
<dbReference type="Gene3D" id="1.10.10.60">
    <property type="entry name" value="Homeodomain-like"/>
    <property type="match status" value="1"/>
</dbReference>
<dbReference type="Pfam" id="PF16859">
    <property type="entry name" value="TetR_C_11"/>
    <property type="match status" value="1"/>
</dbReference>
<keyword evidence="3" id="KW-0804">Transcription</keyword>
<feature type="domain" description="HTH tetR-type" evidence="5">
    <location>
        <begin position="15"/>
        <end position="75"/>
    </location>
</feature>
<keyword evidence="2 4" id="KW-0238">DNA-binding</keyword>
<dbReference type="GO" id="GO:0003700">
    <property type="term" value="F:DNA-binding transcription factor activity"/>
    <property type="evidence" value="ECO:0007669"/>
    <property type="project" value="TreeGrafter"/>
</dbReference>
<evidence type="ECO:0000313" key="6">
    <source>
        <dbReference type="EMBL" id="TQM61751.1"/>
    </source>
</evidence>
<feature type="DNA-binding region" description="H-T-H motif" evidence="4">
    <location>
        <begin position="38"/>
        <end position="57"/>
    </location>
</feature>
<dbReference type="InterPro" id="IPR009057">
    <property type="entry name" value="Homeodomain-like_sf"/>
</dbReference>
<sequence>MADDRPFAPGRPRDASIDTAVLDATLRHLARDGFARLSLSAIAADAGTTRPALYRRWKDKTALAVDAVAHLAKVDPPVLSGEPFTDLVAELTHFRHCIGEAAALPLVGLMLGDGVSAQVRQQYVDEIVAPRRARIRACLEAAIERGQLPADADLPIAASFLTGSWYSLALVGAEVPDDWALRAARLVWLACGGDDPTA</sequence>
<evidence type="ECO:0000256" key="4">
    <source>
        <dbReference type="PROSITE-ProRule" id="PRU00335"/>
    </source>
</evidence>
<comment type="caution">
    <text evidence="6">The sequence shown here is derived from an EMBL/GenBank/DDBJ whole genome shotgun (WGS) entry which is preliminary data.</text>
</comment>
<dbReference type="AlphaFoldDB" id="A0A543HTR4"/>
<dbReference type="Gene3D" id="1.10.357.10">
    <property type="entry name" value="Tetracycline Repressor, domain 2"/>
    <property type="match status" value="1"/>
</dbReference>
<organism evidence="6 7">
    <name type="scientific">Humibacillus xanthopallidus</name>
    <dbReference type="NCBI Taxonomy" id="412689"/>
    <lineage>
        <taxon>Bacteria</taxon>
        <taxon>Bacillati</taxon>
        <taxon>Actinomycetota</taxon>
        <taxon>Actinomycetes</taxon>
        <taxon>Micrococcales</taxon>
        <taxon>Intrasporangiaceae</taxon>
        <taxon>Humibacillus</taxon>
    </lineage>
</organism>
<dbReference type="Proteomes" id="UP000316747">
    <property type="component" value="Unassembled WGS sequence"/>
</dbReference>
<reference evidence="6 7" key="1">
    <citation type="submission" date="2019-06" db="EMBL/GenBank/DDBJ databases">
        <title>Genome sequencing of plant associated microbes to promote plant fitness in Sorghum bicolor and Oryza sativa.</title>
        <authorList>
            <person name="Coleman-Derr D."/>
        </authorList>
    </citation>
    <scope>NUCLEOTIDE SEQUENCE [LARGE SCALE GENOMIC DNA]</scope>
    <source>
        <strain evidence="6 7">KV-663</strain>
    </source>
</reference>
<dbReference type="PANTHER" id="PTHR30055:SF230">
    <property type="entry name" value="TRANSCRIPTIONAL REGULATORY PROTEIN (PROBABLY TETR-FAMILY)-RELATED"/>
    <property type="match status" value="1"/>
</dbReference>
<dbReference type="Pfam" id="PF00440">
    <property type="entry name" value="TetR_N"/>
    <property type="match status" value="1"/>
</dbReference>
<evidence type="ECO:0000256" key="3">
    <source>
        <dbReference type="ARBA" id="ARBA00023163"/>
    </source>
</evidence>
<dbReference type="GO" id="GO:0000976">
    <property type="term" value="F:transcription cis-regulatory region binding"/>
    <property type="evidence" value="ECO:0007669"/>
    <property type="project" value="TreeGrafter"/>
</dbReference>
<evidence type="ECO:0000313" key="7">
    <source>
        <dbReference type="Proteomes" id="UP000316747"/>
    </source>
</evidence>
<gene>
    <name evidence="6" type="ORF">FBY41_1765</name>
</gene>
<dbReference type="PANTHER" id="PTHR30055">
    <property type="entry name" value="HTH-TYPE TRANSCRIPTIONAL REGULATOR RUTR"/>
    <property type="match status" value="1"/>
</dbReference>
<dbReference type="InterPro" id="IPR001647">
    <property type="entry name" value="HTH_TetR"/>
</dbReference>
<name>A0A543HTR4_9MICO</name>
<evidence type="ECO:0000256" key="1">
    <source>
        <dbReference type="ARBA" id="ARBA00023015"/>
    </source>
</evidence>
<dbReference type="SUPFAM" id="SSF48498">
    <property type="entry name" value="Tetracyclin repressor-like, C-terminal domain"/>
    <property type="match status" value="1"/>
</dbReference>
<dbReference type="SUPFAM" id="SSF46689">
    <property type="entry name" value="Homeodomain-like"/>
    <property type="match status" value="1"/>
</dbReference>
<dbReference type="InterPro" id="IPR036271">
    <property type="entry name" value="Tet_transcr_reg_TetR-rel_C_sf"/>
</dbReference>
<dbReference type="InterPro" id="IPR011075">
    <property type="entry name" value="TetR_C"/>
</dbReference>
<evidence type="ECO:0000259" key="5">
    <source>
        <dbReference type="PROSITE" id="PS50977"/>
    </source>
</evidence>
<accession>A0A543HTR4</accession>
<keyword evidence="7" id="KW-1185">Reference proteome</keyword>
<evidence type="ECO:0000256" key="2">
    <source>
        <dbReference type="ARBA" id="ARBA00023125"/>
    </source>
</evidence>
<protein>
    <submittedName>
        <fullName evidence="6">TetR family transcriptional regulator</fullName>
    </submittedName>
</protein>